<dbReference type="GO" id="GO:0020037">
    <property type="term" value="F:heme binding"/>
    <property type="evidence" value="ECO:0007669"/>
    <property type="project" value="InterPro"/>
</dbReference>
<keyword evidence="11" id="KW-1185">Reference proteome</keyword>
<keyword evidence="5 8" id="KW-0560">Oxidoreductase</keyword>
<proteinExistence type="inferred from homology"/>
<dbReference type="OrthoDB" id="1844152at2759"/>
<dbReference type="Proteomes" id="UP000775872">
    <property type="component" value="Unassembled WGS sequence"/>
</dbReference>
<dbReference type="GO" id="GO:0005506">
    <property type="term" value="F:iron ion binding"/>
    <property type="evidence" value="ECO:0007669"/>
    <property type="project" value="InterPro"/>
</dbReference>
<keyword evidence="7 8" id="KW-0503">Monooxygenase</keyword>
<dbReference type="EMBL" id="CABFOC020000053">
    <property type="protein sequence ID" value="CAH0054979.1"/>
    <property type="molecule type" value="Genomic_DNA"/>
</dbReference>
<comment type="similarity">
    <text evidence="2 8">Belongs to the cytochrome P450 family.</text>
</comment>
<dbReference type="InterPro" id="IPR001128">
    <property type="entry name" value="Cyt_P450"/>
</dbReference>
<keyword evidence="4 8" id="KW-0479">Metal-binding</keyword>
<feature type="region of interest" description="Disordered" evidence="9">
    <location>
        <begin position="376"/>
        <end position="398"/>
    </location>
</feature>
<evidence type="ECO:0000256" key="5">
    <source>
        <dbReference type="ARBA" id="ARBA00023002"/>
    </source>
</evidence>
<sequence length="490" mass="55394">MYHEVWTKFSSKGLPVLVPTLGGRKEIFLPHRSIKWLLSQPSDVLGMWEAFNEMFQLHHSLGDSKYMLDTWAVDVTRKALSQELEEFIDPVREELELSIDELLGKDSDNWKTVDLMETTRMIINRSGGRFTVGLLCRDKAYLESAINSIEMIVSSAGALGFLPVFARALIGRLSAYSALKNLEKRCRGLLQERFDLVATNPHDKSKDPIDLIQRMIRVAAVKRPEEMNLHAMNRRLIMANLGFIYQVGFAATNALRNILDSDEEYDTVEILRAEAQRFEDAAGGDPRKLWTKANIAQMFFADSVARETMRTHTVTNRAMVRQVMVDGVHTDTGLALPKGTLVSVVSQPMYTDENHFPNPNAFDPFRFVKLRDDDLKQQETQKPSQTDAIADSTAKQVGGSWSPHALISTANLLIFGRGRTSCPGRFLVDFQLKMLIHHLVLNYDIKLADTQAKSPTNGWLFEFLFPPKGVKILVKRRDKNNATLSKPVSI</sequence>
<reference evidence="10 11" key="2">
    <citation type="submission" date="2021-10" db="EMBL/GenBank/DDBJ databases">
        <authorList>
            <person name="Piombo E."/>
        </authorList>
    </citation>
    <scope>NUCLEOTIDE SEQUENCE [LARGE SCALE GENOMIC DNA]</scope>
</reference>
<dbReference type="GO" id="GO:0016705">
    <property type="term" value="F:oxidoreductase activity, acting on paired donors, with incorporation or reduction of molecular oxygen"/>
    <property type="evidence" value="ECO:0007669"/>
    <property type="project" value="InterPro"/>
</dbReference>
<dbReference type="PROSITE" id="PS00086">
    <property type="entry name" value="CYTOCHROME_P450"/>
    <property type="match status" value="1"/>
</dbReference>
<comment type="caution">
    <text evidence="10">The sequence shown here is derived from an EMBL/GenBank/DDBJ whole genome shotgun (WGS) entry which is preliminary data.</text>
</comment>
<dbReference type="PANTHER" id="PTHR46206">
    <property type="entry name" value="CYTOCHROME P450"/>
    <property type="match status" value="1"/>
</dbReference>
<keyword evidence="6 8" id="KW-0408">Iron</keyword>
<dbReference type="CDD" id="cd11041">
    <property type="entry name" value="CYP503A1-like"/>
    <property type="match status" value="1"/>
</dbReference>
<dbReference type="InterPro" id="IPR036396">
    <property type="entry name" value="Cyt_P450_sf"/>
</dbReference>
<evidence type="ECO:0008006" key="12">
    <source>
        <dbReference type="Google" id="ProtNLM"/>
    </source>
</evidence>
<protein>
    <recommendedName>
        <fullName evidence="12">Cytochrome P450</fullName>
    </recommendedName>
</protein>
<dbReference type="SUPFAM" id="SSF48264">
    <property type="entry name" value="Cytochrome P450"/>
    <property type="match status" value="1"/>
</dbReference>
<dbReference type="InterPro" id="IPR017972">
    <property type="entry name" value="Cyt_P450_CS"/>
</dbReference>
<evidence type="ECO:0000313" key="10">
    <source>
        <dbReference type="EMBL" id="CAH0054979.1"/>
    </source>
</evidence>
<dbReference type="PANTHER" id="PTHR46206:SF1">
    <property type="entry name" value="P450, PUTATIVE (EUROFUNG)-RELATED"/>
    <property type="match status" value="1"/>
</dbReference>
<organism evidence="10 11">
    <name type="scientific">Clonostachys solani</name>
    <dbReference type="NCBI Taxonomy" id="160281"/>
    <lineage>
        <taxon>Eukaryota</taxon>
        <taxon>Fungi</taxon>
        <taxon>Dikarya</taxon>
        <taxon>Ascomycota</taxon>
        <taxon>Pezizomycotina</taxon>
        <taxon>Sordariomycetes</taxon>
        <taxon>Hypocreomycetidae</taxon>
        <taxon>Hypocreales</taxon>
        <taxon>Bionectriaceae</taxon>
        <taxon>Clonostachys</taxon>
    </lineage>
</organism>
<evidence type="ECO:0000256" key="3">
    <source>
        <dbReference type="ARBA" id="ARBA00022617"/>
    </source>
</evidence>
<evidence type="ECO:0000256" key="1">
    <source>
        <dbReference type="ARBA" id="ARBA00001971"/>
    </source>
</evidence>
<accession>A0A9N9ZG53</accession>
<dbReference type="AlphaFoldDB" id="A0A9N9ZG53"/>
<dbReference type="Gene3D" id="1.10.630.10">
    <property type="entry name" value="Cytochrome P450"/>
    <property type="match status" value="1"/>
</dbReference>
<evidence type="ECO:0000256" key="8">
    <source>
        <dbReference type="RuleBase" id="RU000461"/>
    </source>
</evidence>
<evidence type="ECO:0000256" key="7">
    <source>
        <dbReference type="ARBA" id="ARBA00023033"/>
    </source>
</evidence>
<keyword evidence="3 8" id="KW-0349">Heme</keyword>
<evidence type="ECO:0000313" key="11">
    <source>
        <dbReference type="Proteomes" id="UP000775872"/>
    </source>
</evidence>
<evidence type="ECO:0000256" key="4">
    <source>
        <dbReference type="ARBA" id="ARBA00022723"/>
    </source>
</evidence>
<comment type="cofactor">
    <cofactor evidence="1">
        <name>heme</name>
        <dbReference type="ChEBI" id="CHEBI:30413"/>
    </cofactor>
</comment>
<dbReference type="GO" id="GO:0004497">
    <property type="term" value="F:monooxygenase activity"/>
    <property type="evidence" value="ECO:0007669"/>
    <property type="project" value="UniProtKB-KW"/>
</dbReference>
<evidence type="ECO:0000256" key="6">
    <source>
        <dbReference type="ARBA" id="ARBA00023004"/>
    </source>
</evidence>
<evidence type="ECO:0000256" key="2">
    <source>
        <dbReference type="ARBA" id="ARBA00010617"/>
    </source>
</evidence>
<evidence type="ECO:0000256" key="9">
    <source>
        <dbReference type="SAM" id="MobiDB-lite"/>
    </source>
</evidence>
<gene>
    <name evidence="10" type="ORF">CSOL1703_00016880</name>
</gene>
<dbReference type="Pfam" id="PF00067">
    <property type="entry name" value="p450"/>
    <property type="match status" value="1"/>
</dbReference>
<name>A0A9N9ZG53_9HYPO</name>
<reference evidence="11" key="1">
    <citation type="submission" date="2019-06" db="EMBL/GenBank/DDBJ databases">
        <authorList>
            <person name="Broberg M."/>
        </authorList>
    </citation>
    <scope>NUCLEOTIDE SEQUENCE [LARGE SCALE GENOMIC DNA]</scope>
</reference>